<protein>
    <submittedName>
        <fullName evidence="1">Uncharacterized protein</fullName>
    </submittedName>
</protein>
<evidence type="ECO:0000313" key="1">
    <source>
        <dbReference type="EMBL" id="KAF9682663.1"/>
    </source>
</evidence>
<comment type="caution">
    <text evidence="1">The sequence shown here is derived from an EMBL/GenBank/DDBJ whole genome shotgun (WGS) entry which is preliminary data.</text>
</comment>
<keyword evidence="2" id="KW-1185">Reference proteome</keyword>
<dbReference type="AlphaFoldDB" id="A0A835K8E0"/>
<sequence length="82" mass="9007">MQERSNRPSVPVRGGQNTVPCTLISTIAKDLYLIASIDDNSVLHWLDINPLPIFENLEAAYLIILEEQDDTPSIGVGSEAID</sequence>
<dbReference type="OrthoDB" id="1974186at2759"/>
<dbReference type="EMBL" id="JADGMS010000005">
    <property type="protein sequence ID" value="KAF9682663.1"/>
    <property type="molecule type" value="Genomic_DNA"/>
</dbReference>
<accession>A0A835K8E0</accession>
<organism evidence="1 2">
    <name type="scientific">Salix dunnii</name>
    <dbReference type="NCBI Taxonomy" id="1413687"/>
    <lineage>
        <taxon>Eukaryota</taxon>
        <taxon>Viridiplantae</taxon>
        <taxon>Streptophyta</taxon>
        <taxon>Embryophyta</taxon>
        <taxon>Tracheophyta</taxon>
        <taxon>Spermatophyta</taxon>
        <taxon>Magnoliopsida</taxon>
        <taxon>eudicotyledons</taxon>
        <taxon>Gunneridae</taxon>
        <taxon>Pentapetalae</taxon>
        <taxon>rosids</taxon>
        <taxon>fabids</taxon>
        <taxon>Malpighiales</taxon>
        <taxon>Salicaceae</taxon>
        <taxon>Saliceae</taxon>
        <taxon>Salix</taxon>
    </lineage>
</organism>
<reference evidence="1 2" key="1">
    <citation type="submission" date="2020-10" db="EMBL/GenBank/DDBJ databases">
        <title>Plant Genome Project.</title>
        <authorList>
            <person name="Zhang R.-G."/>
        </authorList>
    </citation>
    <scope>NUCLEOTIDE SEQUENCE [LARGE SCALE GENOMIC DNA]</scope>
    <source>
        <strain evidence="1">FAFU-HL-1</strain>
        <tissue evidence="1">Leaf</tissue>
    </source>
</reference>
<gene>
    <name evidence="1" type="ORF">SADUNF_Sadunf05G0132200</name>
</gene>
<proteinExistence type="predicted"/>
<dbReference type="Proteomes" id="UP000657918">
    <property type="component" value="Unassembled WGS sequence"/>
</dbReference>
<name>A0A835K8E0_9ROSI</name>
<evidence type="ECO:0000313" key="2">
    <source>
        <dbReference type="Proteomes" id="UP000657918"/>
    </source>
</evidence>